<evidence type="ECO:0000256" key="17">
    <source>
        <dbReference type="RuleBase" id="RU366027"/>
    </source>
</evidence>
<dbReference type="GO" id="GO:0009279">
    <property type="term" value="C:cell outer membrane"/>
    <property type="evidence" value="ECO:0007669"/>
    <property type="project" value="UniProtKB-SubCell"/>
</dbReference>
<evidence type="ECO:0000313" key="19">
    <source>
        <dbReference type="EMBL" id="TDN85510.1"/>
    </source>
</evidence>
<evidence type="ECO:0000256" key="14">
    <source>
        <dbReference type="ARBA" id="ARBA00023237"/>
    </source>
</evidence>
<keyword evidence="20" id="KW-1185">Reference proteome</keyword>
<evidence type="ECO:0000313" key="20">
    <source>
        <dbReference type="Proteomes" id="UP000295493"/>
    </source>
</evidence>
<evidence type="ECO:0000256" key="2">
    <source>
        <dbReference type="ARBA" id="ARBA00001604"/>
    </source>
</evidence>
<keyword evidence="14 17" id="KW-0998">Cell outer membrane</keyword>
<evidence type="ECO:0000256" key="1">
    <source>
        <dbReference type="ARBA" id="ARBA00000111"/>
    </source>
</evidence>
<evidence type="ECO:0000256" key="12">
    <source>
        <dbReference type="ARBA" id="ARBA00023098"/>
    </source>
</evidence>
<feature type="chain" id="PRO_5021036083" description="Phospholipase A1" evidence="17">
    <location>
        <begin position="24"/>
        <end position="360"/>
    </location>
</feature>
<keyword evidence="5" id="KW-1134">Transmembrane beta strand</keyword>
<evidence type="ECO:0000256" key="5">
    <source>
        <dbReference type="ARBA" id="ARBA00022452"/>
    </source>
</evidence>
<evidence type="ECO:0000256" key="16">
    <source>
        <dbReference type="PIRSR" id="PIRSR603187-2"/>
    </source>
</evidence>
<keyword evidence="13" id="KW-0472">Membrane</keyword>
<evidence type="ECO:0000256" key="8">
    <source>
        <dbReference type="ARBA" id="ARBA00022729"/>
    </source>
</evidence>
<dbReference type="AlphaFoldDB" id="A0A4R6FW33"/>
<dbReference type="GO" id="GO:0008970">
    <property type="term" value="F:phospholipase A1 activity"/>
    <property type="evidence" value="ECO:0007669"/>
    <property type="project" value="UniProtKB-EC"/>
</dbReference>
<dbReference type="PANTHER" id="PTHR40457:SF1">
    <property type="entry name" value="PHOSPHOLIPASE A1"/>
    <property type="match status" value="1"/>
</dbReference>
<dbReference type="GO" id="GO:0004623">
    <property type="term" value="F:phospholipase A2 activity"/>
    <property type="evidence" value="ECO:0007669"/>
    <property type="project" value="UniProtKB-EC"/>
</dbReference>
<accession>A0A4R6FW33</accession>
<dbReference type="Proteomes" id="UP000295493">
    <property type="component" value="Unassembled WGS sequence"/>
</dbReference>
<feature type="active site" description="Proton acceptor" evidence="15">
    <location>
        <position position="224"/>
    </location>
</feature>
<dbReference type="SUPFAM" id="SSF56931">
    <property type="entry name" value="Outer membrane phospholipase A (OMPLA)"/>
    <property type="match status" value="1"/>
</dbReference>
<feature type="region of interest" description="Disordered" evidence="18">
    <location>
        <begin position="105"/>
        <end position="142"/>
    </location>
</feature>
<keyword evidence="7 16" id="KW-0479">Metal-binding</keyword>
<dbReference type="GO" id="GO:0046872">
    <property type="term" value="F:metal ion binding"/>
    <property type="evidence" value="ECO:0007669"/>
    <property type="project" value="UniProtKB-KW"/>
</dbReference>
<feature type="signal peptide" evidence="17">
    <location>
        <begin position="1"/>
        <end position="23"/>
    </location>
</feature>
<dbReference type="PANTHER" id="PTHR40457">
    <property type="entry name" value="PHOSPHOLIPASE A1"/>
    <property type="match status" value="1"/>
</dbReference>
<comment type="subcellular location">
    <subcellularLocation>
        <location evidence="17">Cell outer membrane</location>
        <topology evidence="17">Multi-pass membrane protein</topology>
    </subcellularLocation>
    <text evidence="17">One of the very few enzymes located there.</text>
</comment>
<dbReference type="OrthoDB" id="188433at2"/>
<evidence type="ECO:0000256" key="3">
    <source>
        <dbReference type="ARBA" id="ARBA00010525"/>
    </source>
</evidence>
<sequence length="360" mass="38862">MNRHSYSRSGTLFAALSLFGATAAHGQQSHVVPEQPADAREARDGVDVFVFNESDTASPLALPDRIAVTAHDGTTLILSAPDEAAKTVAAGRFVRVRYHLVSPDQPASPTLASSDTPAPPPTVERGVMTSTGSHSGLTSRLEPHDPVYGVMGAGDAGTKLQFSLALRPFEGAGILDGLRFAYTQTMFWATDQESAPFTSTIYSPEIYYEIRPDASLAIAAGYHHDSNGGDPDNSVDMNKIFLRGAKRFDLSDRWYAEVAPEAWFFFSTEYPRQPIRRYAGYTALRLTVGETDGIKVSGRLTGNPGTGKAAGEAFISYPLTRIDGSVGVYIFGQAYSGYGESLNDYDRNDSHARIGIAFTR</sequence>
<feature type="compositionally biased region" description="Polar residues" evidence="18">
    <location>
        <begin position="128"/>
        <end position="138"/>
    </location>
</feature>
<keyword evidence="8 17" id="KW-0732">Signal</keyword>
<comment type="catalytic activity">
    <reaction evidence="1 17">
        <text>a 1,2-diacyl-sn-glycero-3-phosphocholine + H2O = a 2-acyl-sn-glycero-3-phosphocholine + a fatty acid + H(+)</text>
        <dbReference type="Rhea" id="RHEA:18689"/>
        <dbReference type="ChEBI" id="CHEBI:15377"/>
        <dbReference type="ChEBI" id="CHEBI:15378"/>
        <dbReference type="ChEBI" id="CHEBI:28868"/>
        <dbReference type="ChEBI" id="CHEBI:57643"/>
        <dbReference type="ChEBI" id="CHEBI:57875"/>
        <dbReference type="EC" id="3.1.1.32"/>
    </reaction>
</comment>
<keyword evidence="12 17" id="KW-0443">Lipid metabolism</keyword>
<feature type="compositionally biased region" description="Polar residues" evidence="18">
    <location>
        <begin position="105"/>
        <end position="116"/>
    </location>
</feature>
<dbReference type="EC" id="3.1.1.32" evidence="17"/>
<comment type="catalytic activity">
    <reaction evidence="2 17">
        <text>a 1,2-diacyl-sn-glycero-3-phosphocholine + H2O = a 1-acyl-sn-glycero-3-phosphocholine + a fatty acid + H(+)</text>
        <dbReference type="Rhea" id="RHEA:15801"/>
        <dbReference type="ChEBI" id="CHEBI:15377"/>
        <dbReference type="ChEBI" id="CHEBI:15378"/>
        <dbReference type="ChEBI" id="CHEBI:28868"/>
        <dbReference type="ChEBI" id="CHEBI:57643"/>
        <dbReference type="ChEBI" id="CHEBI:58168"/>
        <dbReference type="EC" id="3.1.1.4"/>
    </reaction>
</comment>
<keyword evidence="11 17" id="KW-0442">Lipid degradation</keyword>
<evidence type="ECO:0000256" key="7">
    <source>
        <dbReference type="ARBA" id="ARBA00022723"/>
    </source>
</evidence>
<feature type="binding site" description="in dimeric form" evidence="16">
    <location>
        <position position="234"/>
    </location>
    <ligand>
        <name>Ca(2+)</name>
        <dbReference type="ChEBI" id="CHEBI:29108"/>
        <label>1</label>
    </ligand>
</feature>
<feature type="active site" description="Nucleophile" evidence="15">
    <location>
        <position position="226"/>
    </location>
</feature>
<dbReference type="InterPro" id="IPR036541">
    <property type="entry name" value="PLipase_A1_sf"/>
</dbReference>
<evidence type="ECO:0000256" key="4">
    <source>
        <dbReference type="ARBA" id="ARBA00011702"/>
    </source>
</evidence>
<gene>
    <name evidence="19" type="ORF">EV664_102216</name>
</gene>
<reference evidence="19 20" key="1">
    <citation type="submission" date="2019-03" db="EMBL/GenBank/DDBJ databases">
        <title>Genomic Encyclopedia of Type Strains, Phase IV (KMG-IV): sequencing the most valuable type-strain genomes for metagenomic binning, comparative biology and taxonomic classification.</title>
        <authorList>
            <person name="Goeker M."/>
        </authorList>
    </citation>
    <scope>NUCLEOTIDE SEQUENCE [LARGE SCALE GENOMIC DNA]</scope>
    <source>
        <strain evidence="19 20">DSM 25059</strain>
    </source>
</reference>
<evidence type="ECO:0000256" key="11">
    <source>
        <dbReference type="ARBA" id="ARBA00022963"/>
    </source>
</evidence>
<feature type="binding site" description="in dimeric form" evidence="16">
    <location>
        <position position="194"/>
    </location>
    <ligand>
        <name>Ca(2+)</name>
        <dbReference type="ChEBI" id="CHEBI:29108"/>
        <label>1</label>
    </ligand>
</feature>
<dbReference type="EC" id="3.1.1.4" evidence="17"/>
<dbReference type="GO" id="GO:0016042">
    <property type="term" value="P:lipid catabolic process"/>
    <property type="evidence" value="ECO:0007669"/>
    <property type="project" value="UniProtKB-KW"/>
</dbReference>
<comment type="caution">
    <text evidence="19">The sequence shown here is derived from an EMBL/GenBank/DDBJ whole genome shotgun (WGS) entry which is preliminary data.</text>
</comment>
<dbReference type="RefSeq" id="WP_133494444.1">
    <property type="nucleotide sequence ID" value="NZ_BMLU01000002.1"/>
</dbReference>
<dbReference type="InterPro" id="IPR003187">
    <property type="entry name" value="PLipase_A1"/>
</dbReference>
<keyword evidence="10 16" id="KW-0106">Calcium</keyword>
<evidence type="ECO:0000256" key="9">
    <source>
        <dbReference type="ARBA" id="ARBA00022801"/>
    </source>
</evidence>
<protein>
    <recommendedName>
        <fullName evidence="17">Phospholipase A1</fullName>
        <ecNumber evidence="17">3.1.1.32</ecNumber>
        <ecNumber evidence="17">3.1.1.4</ecNumber>
    </recommendedName>
    <alternativeName>
        <fullName evidence="17">Phosphatidylcholine 1-acylhydrolase</fullName>
    </alternativeName>
</protein>
<evidence type="ECO:0000256" key="13">
    <source>
        <dbReference type="ARBA" id="ARBA00023136"/>
    </source>
</evidence>
<evidence type="ECO:0000256" key="10">
    <source>
        <dbReference type="ARBA" id="ARBA00022837"/>
    </source>
</evidence>
<evidence type="ECO:0000256" key="6">
    <source>
        <dbReference type="ARBA" id="ARBA00022692"/>
    </source>
</evidence>
<dbReference type="Gene3D" id="2.40.230.10">
    <property type="entry name" value="Phospholipase A1"/>
    <property type="match status" value="1"/>
</dbReference>
<comment type="cofactor">
    <cofactor evidence="17">
        <name>Ca(2+)</name>
        <dbReference type="ChEBI" id="CHEBI:29108"/>
    </cofactor>
    <text evidence="17">Binds 1 Ca(2+) ion per monomer. In the dimeric form the Ca(2+) is bound by different amino acids with binding of each Ca(2+) shared with ligands coming from each monomer. The Ca(2+) ion may have a role in catalysis.</text>
</comment>
<dbReference type="PRINTS" id="PR01486">
    <property type="entry name" value="PHPHLIPASEA1"/>
</dbReference>
<evidence type="ECO:0000256" key="18">
    <source>
        <dbReference type="SAM" id="MobiDB-lite"/>
    </source>
</evidence>
<comment type="function">
    <text evidence="17">Hydrolysis of phosphatidylcholine with phospholipase A2 (EC 3.1.1.4) and phospholipase A1 (EC 3.1.1.32) activities.</text>
</comment>
<keyword evidence="6" id="KW-0812">Transmembrane</keyword>
<name>A0A4R6FW33_9SPHN</name>
<comment type="similarity">
    <text evidence="3 17">Belongs to the phospholipase A1 family.</text>
</comment>
<dbReference type="EMBL" id="SNWD01000002">
    <property type="protein sequence ID" value="TDN85510.1"/>
    <property type="molecule type" value="Genomic_DNA"/>
</dbReference>
<organism evidence="19 20">
    <name type="scientific">Stakelama pacifica</name>
    <dbReference type="NCBI Taxonomy" id="517720"/>
    <lineage>
        <taxon>Bacteria</taxon>
        <taxon>Pseudomonadati</taxon>
        <taxon>Pseudomonadota</taxon>
        <taxon>Alphaproteobacteria</taxon>
        <taxon>Sphingomonadales</taxon>
        <taxon>Sphingomonadaceae</taxon>
        <taxon>Stakelama</taxon>
    </lineage>
</organism>
<comment type="subunit">
    <text evidence="4 17">Homodimer; dimerization is reversible, and the dimeric form is the active one.</text>
</comment>
<keyword evidence="9 17" id="KW-0378">Hydrolase</keyword>
<evidence type="ECO:0000256" key="15">
    <source>
        <dbReference type="PIRSR" id="PIRSR603187-1"/>
    </source>
</evidence>
<proteinExistence type="inferred from homology"/>
<dbReference type="Pfam" id="PF02253">
    <property type="entry name" value="PLA1"/>
    <property type="match status" value="1"/>
</dbReference>